<gene>
    <name evidence="1" type="primary">lptD</name>
    <name evidence="3" type="ORF">FMM06_05395</name>
</gene>
<keyword evidence="1" id="KW-0472">Membrane</keyword>
<reference evidence="3 4" key="1">
    <citation type="submission" date="2019-07" db="EMBL/GenBank/DDBJ databases">
        <title>Novel species isolated from glacier.</title>
        <authorList>
            <person name="Liu Q."/>
            <person name="Xin Y.-H."/>
        </authorList>
    </citation>
    <scope>NUCLEOTIDE SEQUENCE [LARGE SCALE GENOMIC DNA]</scope>
    <source>
        <strain evidence="3 4">LB1R16</strain>
    </source>
</reference>
<accession>A0A552UH87</accession>
<dbReference type="OrthoDB" id="9760225at2"/>
<evidence type="ECO:0000256" key="1">
    <source>
        <dbReference type="HAMAP-Rule" id="MF_01411"/>
    </source>
</evidence>
<feature type="chain" id="PRO_5022276102" description="LPS-assembly protein LptD" evidence="1">
    <location>
        <begin position="22"/>
        <end position="744"/>
    </location>
</feature>
<dbReference type="PANTHER" id="PTHR30189">
    <property type="entry name" value="LPS-ASSEMBLY PROTEIN"/>
    <property type="match status" value="1"/>
</dbReference>
<dbReference type="GO" id="GO:0015920">
    <property type="term" value="P:lipopolysaccharide transport"/>
    <property type="evidence" value="ECO:0007669"/>
    <property type="project" value="InterPro"/>
</dbReference>
<comment type="subunit">
    <text evidence="1">Component of the lipopolysaccharide transport and assembly complex.</text>
</comment>
<dbReference type="Gene3D" id="2.60.450.10">
    <property type="entry name" value="Lipopolysaccharide (LPS) transport protein A like domain"/>
    <property type="match status" value="1"/>
</dbReference>
<keyword evidence="1" id="KW-0998">Cell outer membrane</keyword>
<name>A0A552UH87_9SPHN</name>
<dbReference type="PANTHER" id="PTHR30189:SF1">
    <property type="entry name" value="LPS-ASSEMBLY PROTEIN LPTD"/>
    <property type="match status" value="1"/>
</dbReference>
<evidence type="ECO:0000259" key="2">
    <source>
        <dbReference type="Pfam" id="PF04453"/>
    </source>
</evidence>
<evidence type="ECO:0000313" key="3">
    <source>
        <dbReference type="EMBL" id="TRW17585.1"/>
    </source>
</evidence>
<dbReference type="Pfam" id="PF04453">
    <property type="entry name" value="LptD"/>
    <property type="match status" value="1"/>
</dbReference>
<comment type="caution">
    <text evidence="1">Lacks conserved residue(s) required for the propagation of feature annotation.</text>
</comment>
<dbReference type="InterPro" id="IPR050218">
    <property type="entry name" value="LptD"/>
</dbReference>
<dbReference type="InterPro" id="IPR007543">
    <property type="entry name" value="LptD_C"/>
</dbReference>
<dbReference type="GO" id="GO:1990351">
    <property type="term" value="C:transporter complex"/>
    <property type="evidence" value="ECO:0007669"/>
    <property type="project" value="TreeGrafter"/>
</dbReference>
<dbReference type="Proteomes" id="UP000317894">
    <property type="component" value="Unassembled WGS sequence"/>
</dbReference>
<dbReference type="InterPro" id="IPR020889">
    <property type="entry name" value="LipoPS_assembly_LptD"/>
</dbReference>
<comment type="subcellular location">
    <subcellularLocation>
        <location evidence="1">Cell outer membrane</location>
    </subcellularLocation>
</comment>
<comment type="function">
    <text evidence="1">Involved in the assembly of lipopolysaccharide (LPS) at the surface of the outer membrane.</text>
</comment>
<proteinExistence type="inferred from homology"/>
<dbReference type="HAMAP" id="MF_01411">
    <property type="entry name" value="LPS_assembly_LptD"/>
    <property type="match status" value="1"/>
</dbReference>
<evidence type="ECO:0000313" key="4">
    <source>
        <dbReference type="Proteomes" id="UP000317894"/>
    </source>
</evidence>
<dbReference type="RefSeq" id="WP_143555130.1">
    <property type="nucleotide sequence ID" value="NZ_VJWA01000001.1"/>
</dbReference>
<organism evidence="3 4">
    <name type="scientific">Glacieibacterium frigidum</name>
    <dbReference type="NCBI Taxonomy" id="2593303"/>
    <lineage>
        <taxon>Bacteria</taxon>
        <taxon>Pseudomonadati</taxon>
        <taxon>Pseudomonadota</taxon>
        <taxon>Alphaproteobacteria</taxon>
        <taxon>Sphingomonadales</taxon>
        <taxon>Sphingosinicellaceae</taxon>
        <taxon>Glacieibacterium</taxon>
    </lineage>
</organism>
<feature type="domain" description="LptD C-terminal" evidence="2">
    <location>
        <begin position="306"/>
        <end position="671"/>
    </location>
</feature>
<sequence length="744" mass="82059" precursor="true">MPLRFVLLAGVALVASASVSAQTVSPPPVAPPLSGGMADVVQPGDVIDFSADEMTYADTDQIVTAKGDVRINRDGYSLRADTVEYNRRTGQVEARGNVVTIDPEGNQAFGDRVQLTESLRDGAIDNILLVLNDGGRLAAASATRVNGVSTLNRAVYSPCSVTGDEGNPREPLWCIKAARIVHDPARHRVSYKQARLEFLGVPILFLPNFSHPDGSAGRASGLLLPDIEYRRSLGLGVGLPYNISFGSDRDVTIKPWLYTGANPAVALQARRLFKAGPVQFDAFMTYANLTEFAADNTTELDRGDRFRGYFAAKGQFQHSSRWRSTFSVRLTTDDTFNRRYGLDYDDSLRSTYNLERFGSDSYLSIAAFAFQDLRRGSRGGETPIALPLIDYRWTPRETVFGGQISVEANALGLYRTDGQRIARGIASGRWDRSFLTNFGQRITATALLRGDLYDSANVDQATRPEYAGSGKIDGRILPLVALDAEWPFAGPLFGGTQTITPRVQLVGAGGGQNSGIPNEDARAVDLEDRTIFDLNRFPGYDRWEGGARVTYGAQYSFQRPRFALTTEIAQSMRLDERGDLFPGGTGLSGRLSDIVGRTTLKYGRLVALTHRYRLDKSSLSVRRNEIDLNVGSSRTYATLAYIRLNRDINTEDLADREEIRVGARAAFAKYWSVFGSTIIDLTSRGEDPTFGDDGFSPVRSRVGVAYEDECFRIGVTWRRDYIADRDFRRGDTYQLSVAFKNLGF</sequence>
<comment type="similarity">
    <text evidence="1">Belongs to the LptD family.</text>
</comment>
<protein>
    <recommendedName>
        <fullName evidence="1">LPS-assembly protein LptD</fullName>
    </recommendedName>
</protein>
<keyword evidence="1" id="KW-0732">Signal</keyword>
<dbReference type="EMBL" id="VJWA01000001">
    <property type="protein sequence ID" value="TRW17585.1"/>
    <property type="molecule type" value="Genomic_DNA"/>
</dbReference>
<dbReference type="AlphaFoldDB" id="A0A552UH87"/>
<comment type="caution">
    <text evidence="3">The sequence shown here is derived from an EMBL/GenBank/DDBJ whole genome shotgun (WGS) entry which is preliminary data.</text>
</comment>
<dbReference type="GO" id="GO:0009279">
    <property type="term" value="C:cell outer membrane"/>
    <property type="evidence" value="ECO:0007669"/>
    <property type="project" value="UniProtKB-SubCell"/>
</dbReference>
<keyword evidence="4" id="KW-1185">Reference proteome</keyword>
<feature type="signal peptide" evidence="1">
    <location>
        <begin position="1"/>
        <end position="21"/>
    </location>
</feature>
<dbReference type="GO" id="GO:0043165">
    <property type="term" value="P:Gram-negative-bacterium-type cell outer membrane assembly"/>
    <property type="evidence" value="ECO:0007669"/>
    <property type="project" value="UniProtKB-UniRule"/>
</dbReference>